<evidence type="ECO:0000313" key="2">
    <source>
        <dbReference type="EMBL" id="ETE63133.1"/>
    </source>
</evidence>
<dbReference type="GO" id="GO:0008198">
    <property type="term" value="F:ferrous iron binding"/>
    <property type="evidence" value="ECO:0007669"/>
    <property type="project" value="TreeGrafter"/>
</dbReference>
<dbReference type="OrthoDB" id="46257at2759"/>
<sequence length="97" mass="11218">MYNHLSHLIPTLFLVIGQERSELQVTLSCARAQRSQKSKQLVEVGHPSLRCHSPLSENLPDDEKPKCQPYWEDNDPSMPLPFNLEDIIFELQTMLED</sequence>
<evidence type="ECO:0000259" key="1">
    <source>
        <dbReference type="Pfam" id="PF12934"/>
    </source>
</evidence>
<dbReference type="GO" id="GO:0035516">
    <property type="term" value="F:broad specificity oxidative DNA demethylase activity"/>
    <property type="evidence" value="ECO:0007669"/>
    <property type="project" value="InterPro"/>
</dbReference>
<dbReference type="GO" id="GO:1990931">
    <property type="term" value="F:mRNA N6-methyladenosine dioxygenase activity"/>
    <property type="evidence" value="ECO:0007669"/>
    <property type="project" value="TreeGrafter"/>
</dbReference>
<dbReference type="GO" id="GO:0040014">
    <property type="term" value="P:regulation of multicellular organism growth"/>
    <property type="evidence" value="ECO:0007669"/>
    <property type="project" value="InterPro"/>
</dbReference>
<dbReference type="PANTHER" id="PTHR31291:SF2">
    <property type="entry name" value="ALPHA-KETOGLUTARATE-DEPENDENT DIOXYGENASE FTO"/>
    <property type="match status" value="1"/>
</dbReference>
<dbReference type="Proteomes" id="UP000018936">
    <property type="component" value="Unassembled WGS sequence"/>
</dbReference>
<dbReference type="GO" id="GO:0006307">
    <property type="term" value="P:DNA alkylation repair"/>
    <property type="evidence" value="ECO:0007669"/>
    <property type="project" value="InterPro"/>
</dbReference>
<evidence type="ECO:0000313" key="3">
    <source>
        <dbReference type="Proteomes" id="UP000018936"/>
    </source>
</evidence>
<feature type="non-terminal residue" evidence="2">
    <location>
        <position position="1"/>
    </location>
</feature>
<feature type="domain" description="Alpha-ketoglutarate-dependent dioxygenase FTO C-terminal" evidence="1">
    <location>
        <begin position="49"/>
        <end position="92"/>
    </location>
</feature>
<proteinExistence type="predicted"/>
<comment type="caution">
    <text evidence="2">The sequence shown here is derived from an EMBL/GenBank/DDBJ whole genome shotgun (WGS) entry which is preliminary data.</text>
</comment>
<reference evidence="2 3" key="1">
    <citation type="journal article" date="2013" name="Proc. Natl. Acad. Sci. U.S.A.">
        <title>The king cobra genome reveals dynamic gene evolution and adaptation in the snake venom system.</title>
        <authorList>
            <person name="Vonk F.J."/>
            <person name="Casewell N.R."/>
            <person name="Henkel C.V."/>
            <person name="Heimberg A.M."/>
            <person name="Jansen H.J."/>
            <person name="McCleary R.J."/>
            <person name="Kerkkamp H.M."/>
            <person name="Vos R.A."/>
            <person name="Guerreiro I."/>
            <person name="Calvete J.J."/>
            <person name="Wuster W."/>
            <person name="Woods A.E."/>
            <person name="Logan J.M."/>
            <person name="Harrison R.A."/>
            <person name="Castoe T.A."/>
            <person name="de Koning A.P."/>
            <person name="Pollock D.D."/>
            <person name="Yandell M."/>
            <person name="Calderon D."/>
            <person name="Renjifo C."/>
            <person name="Currier R.B."/>
            <person name="Salgado D."/>
            <person name="Pla D."/>
            <person name="Sanz L."/>
            <person name="Hyder A.S."/>
            <person name="Ribeiro J.M."/>
            <person name="Arntzen J.W."/>
            <person name="van den Thillart G.E."/>
            <person name="Boetzer M."/>
            <person name="Pirovano W."/>
            <person name="Dirks R.P."/>
            <person name="Spaink H.P."/>
            <person name="Duboule D."/>
            <person name="McGlinn E."/>
            <person name="Kini R.M."/>
            <person name="Richardson M.K."/>
        </authorList>
    </citation>
    <scope>NUCLEOTIDE SEQUENCE</scope>
    <source>
        <tissue evidence="2">Blood</tissue>
    </source>
</reference>
<dbReference type="InterPro" id="IPR024366">
    <property type="entry name" value="FTO_C"/>
</dbReference>
<name>V8NN88_OPHHA</name>
<organism evidence="2 3">
    <name type="scientific">Ophiophagus hannah</name>
    <name type="common">King cobra</name>
    <name type="synonym">Naja hannah</name>
    <dbReference type="NCBI Taxonomy" id="8665"/>
    <lineage>
        <taxon>Eukaryota</taxon>
        <taxon>Metazoa</taxon>
        <taxon>Chordata</taxon>
        <taxon>Craniata</taxon>
        <taxon>Vertebrata</taxon>
        <taxon>Euteleostomi</taxon>
        <taxon>Lepidosauria</taxon>
        <taxon>Squamata</taxon>
        <taxon>Bifurcata</taxon>
        <taxon>Unidentata</taxon>
        <taxon>Episquamata</taxon>
        <taxon>Toxicofera</taxon>
        <taxon>Serpentes</taxon>
        <taxon>Colubroidea</taxon>
        <taxon>Elapidae</taxon>
        <taxon>Elapinae</taxon>
        <taxon>Ophiophagus</taxon>
    </lineage>
</organism>
<dbReference type="GO" id="GO:0042245">
    <property type="term" value="P:RNA repair"/>
    <property type="evidence" value="ECO:0007669"/>
    <property type="project" value="InterPro"/>
</dbReference>
<accession>V8NN88</accession>
<keyword evidence="3" id="KW-1185">Reference proteome</keyword>
<dbReference type="AlphaFoldDB" id="V8NN88"/>
<dbReference type="PANTHER" id="PTHR31291">
    <property type="entry name" value="ALPHA-KETOGLUTARATE-DEPENDENT DIOXYGENASE FTO"/>
    <property type="match status" value="1"/>
</dbReference>
<protein>
    <recommendedName>
        <fullName evidence="1">Alpha-ketoglutarate-dependent dioxygenase FTO C-terminal domain-containing protein</fullName>
    </recommendedName>
</protein>
<dbReference type="EMBL" id="AZIM01002898">
    <property type="protein sequence ID" value="ETE63133.1"/>
    <property type="molecule type" value="Genomic_DNA"/>
</dbReference>
<dbReference type="Pfam" id="PF12934">
    <property type="entry name" value="FTO_CTD"/>
    <property type="match status" value="1"/>
</dbReference>
<dbReference type="InterPro" id="IPR032868">
    <property type="entry name" value="FTO"/>
</dbReference>
<gene>
    <name evidence="2" type="ORF">L345_11107</name>
</gene>